<evidence type="ECO:0000313" key="1">
    <source>
        <dbReference type="EMBL" id="KKW09387.1"/>
    </source>
</evidence>
<dbReference type="AlphaFoldDB" id="A0A0G1Y3B2"/>
<evidence type="ECO:0000313" key="2">
    <source>
        <dbReference type="Proteomes" id="UP000033965"/>
    </source>
</evidence>
<protein>
    <submittedName>
        <fullName evidence="1">Uncharacterized protein</fullName>
    </submittedName>
</protein>
<reference evidence="1 2" key="1">
    <citation type="journal article" date="2015" name="Nature">
        <title>rRNA introns, odd ribosomes, and small enigmatic genomes across a large radiation of phyla.</title>
        <authorList>
            <person name="Brown C.T."/>
            <person name="Hug L.A."/>
            <person name="Thomas B.C."/>
            <person name="Sharon I."/>
            <person name="Castelle C.J."/>
            <person name="Singh A."/>
            <person name="Wilkins M.J."/>
            <person name="Williams K.H."/>
            <person name="Banfield J.F."/>
        </authorList>
    </citation>
    <scope>NUCLEOTIDE SEQUENCE [LARGE SCALE GENOMIC DNA]</scope>
</reference>
<dbReference type="Proteomes" id="UP000033965">
    <property type="component" value="Unassembled WGS sequence"/>
</dbReference>
<sequence length="637" mass="72680">MEKHFLQNYDVHRKPEAIKAVKKKERLAGEQNLVRDYDERITAYIERLGKIFLDPGRKDKEKNEKTRRRNLEILKPTIYKNTLVKKEDFPESYFEHQKLEFKNRGMGDVKFSAQDKQQEIARVQEAQKKSLDVWIDHLSSDDSHYPDDIKYFAVQGILRTGSFDKDNYRFSKRTEATTAPFYQIDHEVLSMVMGALEAVHYHGDTTHYHRELLDLIEQNKDFGSMYAEAMRHLDKESGKDKALEITDGKWRVFKQGSDPQELVNAFAGKRAYLCLGNIGDASGYLSRGDVQVYFSNNRAGVPVWPRVAIAVEPDSGAYEMRGTYNANEDIDPEISQTDIIKNRLVTVPNGQSFAKKDADMKLVTKLYQKCFKVDKNTKEKTYLNPTLTKEELQFLYEINALIEGFGYESRDPRIAELRDARDTNADLSILFDCAPENIARAVSEISEHTKAYIGTLEPGIFDALPVTVEHIYTKFPKERVKFRHIELGTGITDGPTFQKAIEAQGMKIYRPGAEMLKNPDFKVVGERVNAELVEVSVRSLGFETATRYDNICERAKELGLAVCPAEVGPQLRLQYKDQPLDEYLIVAMNAINDSGGRPGVFSMGAEGDGLWLGAAYGRPGDEWAPEDRFVFLRPRKN</sequence>
<organism evidence="1 2">
    <name type="scientific">Candidatus Kaiserbacteria bacterium GW2011_GWA2_49_19</name>
    <dbReference type="NCBI Taxonomy" id="1618669"/>
    <lineage>
        <taxon>Bacteria</taxon>
        <taxon>Candidatus Kaiseribacteriota</taxon>
    </lineage>
</organism>
<dbReference type="EMBL" id="LCPZ01000002">
    <property type="protein sequence ID" value="KKW09387.1"/>
    <property type="molecule type" value="Genomic_DNA"/>
</dbReference>
<gene>
    <name evidence="1" type="ORF">UY44_C0002G0027</name>
</gene>
<proteinExistence type="predicted"/>
<name>A0A0G1Y3B2_9BACT</name>
<accession>A0A0G1Y3B2</accession>
<comment type="caution">
    <text evidence="1">The sequence shown here is derived from an EMBL/GenBank/DDBJ whole genome shotgun (WGS) entry which is preliminary data.</text>
</comment>